<feature type="domain" description="Putative beta-lactamase-inhibitor-like PepSY-like" evidence="2">
    <location>
        <begin position="25"/>
        <end position="53"/>
    </location>
</feature>
<dbReference type="SUPFAM" id="SSF160574">
    <property type="entry name" value="BT0923-like"/>
    <property type="match status" value="1"/>
</dbReference>
<comment type="caution">
    <text evidence="3">The sequence shown here is derived from an EMBL/GenBank/DDBJ whole genome shotgun (WGS) entry which is preliminary data.</text>
</comment>
<feature type="chain" id="PRO_5008089008" description="Putative beta-lactamase-inhibitor-like PepSY-like domain-containing protein" evidence="1">
    <location>
        <begin position="20"/>
        <end position="147"/>
    </location>
</feature>
<organism evidence="3 4">
    <name type="scientific">Termitidicoccus mucosus</name>
    <dbReference type="NCBI Taxonomy" id="1184151"/>
    <lineage>
        <taxon>Bacteria</taxon>
        <taxon>Pseudomonadati</taxon>
        <taxon>Verrucomicrobiota</taxon>
        <taxon>Opitutia</taxon>
        <taxon>Opitutales</taxon>
        <taxon>Opitutaceae</taxon>
        <taxon>Termitidicoccus</taxon>
    </lineage>
</organism>
<keyword evidence="1" id="KW-0732">Signal</keyword>
<dbReference type="EMBL" id="LRRQ01000060">
    <property type="protein sequence ID" value="OAM90352.1"/>
    <property type="molecule type" value="Genomic_DNA"/>
</dbReference>
<sequence>MKKLLFLFVIFGLGLVAPAGDRVADAAALPGAATKYIAQHFPNETIQRVTVDDDDNRRHDSKYEVVLGNRVELEFNPKGAWLEVDGGAVPLPESVLPAAILEYLKKNYPDQPATKISAERRGYEVKLLNRVELKFNKDGRFLRIDKD</sequence>
<feature type="domain" description="Putative beta-lactamase-inhibitor-like PepSY-like" evidence="2">
    <location>
        <begin position="62"/>
        <end position="142"/>
    </location>
</feature>
<dbReference type="Gene3D" id="3.40.1420.30">
    <property type="match status" value="1"/>
</dbReference>
<dbReference type="Pfam" id="PF11396">
    <property type="entry name" value="PepSY_like"/>
    <property type="match status" value="2"/>
</dbReference>
<name>A0A178IKE9_9BACT</name>
<dbReference type="RefSeq" id="WP_068768375.1">
    <property type="nucleotide sequence ID" value="NZ_CP109796.1"/>
</dbReference>
<dbReference type="STRING" id="1184151.AW736_00655"/>
<proteinExistence type="predicted"/>
<gene>
    <name evidence="3" type="ORF">AW736_00655</name>
</gene>
<feature type="signal peptide" evidence="1">
    <location>
        <begin position="1"/>
        <end position="19"/>
    </location>
</feature>
<reference evidence="3 4" key="1">
    <citation type="submission" date="2016-01" db="EMBL/GenBank/DDBJ databases">
        <title>High potential of lignocellulose degradation of a new Verrucomicrobia species.</title>
        <authorList>
            <person name="Wang Y."/>
            <person name="Shi Y."/>
            <person name="Qiu Z."/>
            <person name="Liu S."/>
            <person name="Yang H."/>
        </authorList>
    </citation>
    <scope>NUCLEOTIDE SEQUENCE [LARGE SCALE GENOMIC DNA]</scope>
    <source>
        <strain evidence="3 4">TSB47</strain>
    </source>
</reference>
<evidence type="ECO:0000256" key="1">
    <source>
        <dbReference type="SAM" id="SignalP"/>
    </source>
</evidence>
<accession>A0A178IKE9</accession>
<evidence type="ECO:0000313" key="3">
    <source>
        <dbReference type="EMBL" id="OAM90352.1"/>
    </source>
</evidence>
<dbReference type="AlphaFoldDB" id="A0A178IKE9"/>
<evidence type="ECO:0000259" key="2">
    <source>
        <dbReference type="Pfam" id="PF11396"/>
    </source>
</evidence>
<dbReference type="Proteomes" id="UP000078486">
    <property type="component" value="Unassembled WGS sequence"/>
</dbReference>
<dbReference type="OrthoDB" id="710080at2"/>
<dbReference type="InterPro" id="IPR021533">
    <property type="entry name" value="PepSY-like"/>
</dbReference>
<evidence type="ECO:0000313" key="4">
    <source>
        <dbReference type="Proteomes" id="UP000078486"/>
    </source>
</evidence>
<protein>
    <recommendedName>
        <fullName evidence="2">Putative beta-lactamase-inhibitor-like PepSY-like domain-containing protein</fullName>
    </recommendedName>
</protein>
<keyword evidence="4" id="KW-1185">Reference proteome</keyword>